<protein>
    <submittedName>
        <fullName evidence="1">Uncharacterized protein</fullName>
    </submittedName>
</protein>
<evidence type="ECO:0000313" key="1">
    <source>
        <dbReference type="EMBL" id="CZR64885.1"/>
    </source>
</evidence>
<sequence>MAFQTHSHNNFALTPYPSVKSFPMTGVRCPTCAGNGQEVWVIPGRACAYCEYKAETNGDRKNKEKLFDTYISALGIQYLKYSKEDIKYPKAMVLKLE</sequence>
<keyword evidence="2" id="KW-1185">Reference proteome</keyword>
<dbReference type="Proteomes" id="UP000184330">
    <property type="component" value="Unassembled WGS sequence"/>
</dbReference>
<name>A0A1L7XIL7_9HELO</name>
<gene>
    <name evidence="1" type="ORF">PAC_14785</name>
</gene>
<reference evidence="1 2" key="1">
    <citation type="submission" date="2016-03" db="EMBL/GenBank/DDBJ databases">
        <authorList>
            <person name="Ploux O."/>
        </authorList>
    </citation>
    <scope>NUCLEOTIDE SEQUENCE [LARGE SCALE GENOMIC DNA]</scope>
    <source>
        <strain evidence="1 2">UAMH 11012</strain>
    </source>
</reference>
<organism evidence="1 2">
    <name type="scientific">Phialocephala subalpina</name>
    <dbReference type="NCBI Taxonomy" id="576137"/>
    <lineage>
        <taxon>Eukaryota</taxon>
        <taxon>Fungi</taxon>
        <taxon>Dikarya</taxon>
        <taxon>Ascomycota</taxon>
        <taxon>Pezizomycotina</taxon>
        <taxon>Leotiomycetes</taxon>
        <taxon>Helotiales</taxon>
        <taxon>Mollisiaceae</taxon>
        <taxon>Phialocephala</taxon>
        <taxon>Phialocephala fortinii species complex</taxon>
    </lineage>
</organism>
<dbReference type="EMBL" id="FJOG01000028">
    <property type="protein sequence ID" value="CZR64885.1"/>
    <property type="molecule type" value="Genomic_DNA"/>
</dbReference>
<accession>A0A1L7XIL7</accession>
<dbReference type="OrthoDB" id="6133115at2759"/>
<proteinExistence type="predicted"/>
<dbReference type="AlphaFoldDB" id="A0A1L7XIL7"/>
<evidence type="ECO:0000313" key="2">
    <source>
        <dbReference type="Proteomes" id="UP000184330"/>
    </source>
</evidence>